<keyword evidence="4" id="KW-0663">Pyridoxal phosphate</keyword>
<dbReference type="Gene3D" id="3.90.1150.10">
    <property type="entry name" value="Aspartate Aminotransferase, domain 1"/>
    <property type="match status" value="1"/>
</dbReference>
<accession>A0A3M3YCR2</accession>
<evidence type="ECO:0000313" key="8">
    <source>
        <dbReference type="EMBL" id="RMO80248.1"/>
    </source>
</evidence>
<gene>
    <name evidence="8" type="ORF">ALQ33_00294</name>
</gene>
<evidence type="ECO:0000256" key="2">
    <source>
        <dbReference type="ARBA" id="ARBA00006966"/>
    </source>
</evidence>
<protein>
    <submittedName>
        <fullName evidence="8">Threonine aldolase</fullName>
    </submittedName>
</protein>
<dbReference type="Pfam" id="PF01212">
    <property type="entry name" value="Beta_elim_lyase"/>
    <property type="match status" value="1"/>
</dbReference>
<dbReference type="GO" id="GO:0006567">
    <property type="term" value="P:L-threonine catabolic process"/>
    <property type="evidence" value="ECO:0007669"/>
    <property type="project" value="TreeGrafter"/>
</dbReference>
<dbReference type="GO" id="GO:0006545">
    <property type="term" value="P:glycine biosynthetic process"/>
    <property type="evidence" value="ECO:0007669"/>
    <property type="project" value="TreeGrafter"/>
</dbReference>
<dbReference type="InterPro" id="IPR015424">
    <property type="entry name" value="PyrdxlP-dep_Trfase"/>
</dbReference>
<evidence type="ECO:0000259" key="7">
    <source>
        <dbReference type="Pfam" id="PF01212"/>
    </source>
</evidence>
<dbReference type="NCBIfam" id="NF041359">
    <property type="entry name" value="GntG_guanitoxin"/>
    <property type="match status" value="1"/>
</dbReference>
<evidence type="ECO:0000256" key="3">
    <source>
        <dbReference type="ARBA" id="ARBA00011881"/>
    </source>
</evidence>
<dbReference type="PANTHER" id="PTHR48097">
    <property type="entry name" value="L-THREONINE ALDOLASE-RELATED"/>
    <property type="match status" value="1"/>
</dbReference>
<dbReference type="SUPFAM" id="SSF53383">
    <property type="entry name" value="PLP-dependent transferases"/>
    <property type="match status" value="1"/>
</dbReference>
<evidence type="ECO:0000313" key="9">
    <source>
        <dbReference type="Proteomes" id="UP000279372"/>
    </source>
</evidence>
<comment type="cofactor">
    <cofactor evidence="1">
        <name>pyridoxal 5'-phosphate</name>
        <dbReference type="ChEBI" id="CHEBI:597326"/>
    </cofactor>
</comment>
<feature type="domain" description="Aromatic amino acid beta-eliminating lyase/threonine aldolase" evidence="7">
    <location>
        <begin position="4"/>
        <end position="289"/>
    </location>
</feature>
<sequence>MFIDLRSDTVTKPTDGMRKAIYNAEVGDDCFGEDPSVKALEEYCAQYFQKEAALFTTGGTLSNQLAIKAMTRPGDEIFLDASYHINFYEAAATSAFSGVNFSLTRHEDGLFDVSDLQQLYASKCRWNQNYALPRVVVVENTLGCKGGGVFPLAQMNQVFSYAKEIGAYRYLDGARILHASIATGIDVTSYTHDADLLSMCLSKGLGAPVGSIMMGSHDLIQQAKKYRKWFGGDQHQSGMMAAAGLYAMRNHIERLVEDHEHAAILHRELSSIEETRSGYKGTNMVTLDISALGLTPLHFAELLRERGVGVLPYNDREVRLIPHINTDRAQVLKAAELIKTQVSELVHAVERVK</sequence>
<dbReference type="InterPro" id="IPR023603">
    <property type="entry name" value="Low_specificity_L-TA-like"/>
</dbReference>
<dbReference type="InterPro" id="IPR015421">
    <property type="entry name" value="PyrdxlP-dep_Trfase_major"/>
</dbReference>
<dbReference type="AlphaFoldDB" id="A0A3M3YCR2"/>
<reference evidence="8 9" key="1">
    <citation type="submission" date="2018-08" db="EMBL/GenBank/DDBJ databases">
        <title>Recombination of ecologically and evolutionarily significant loci maintains genetic cohesion in the Pseudomonas syringae species complex.</title>
        <authorList>
            <person name="Dillon M."/>
            <person name="Thakur S."/>
            <person name="Almeida R.N.D."/>
            <person name="Weir B.S."/>
            <person name="Guttman D.S."/>
        </authorList>
    </citation>
    <scope>NUCLEOTIDE SEQUENCE [LARGE SCALE GENOMIC DNA]</scope>
    <source>
        <strain evidence="8 9">ICMP 8902</strain>
    </source>
</reference>
<dbReference type="PANTHER" id="PTHR48097:SF9">
    <property type="entry name" value="L-THREONINE ALDOLASE"/>
    <property type="match status" value="1"/>
</dbReference>
<proteinExistence type="inferred from homology"/>
<dbReference type="RefSeq" id="WP_122224080.1">
    <property type="nucleotide sequence ID" value="NZ_RBQB01000341.1"/>
</dbReference>
<dbReference type="GO" id="GO:0008732">
    <property type="term" value="F:L-allo-threonine aldolase activity"/>
    <property type="evidence" value="ECO:0007669"/>
    <property type="project" value="TreeGrafter"/>
</dbReference>
<dbReference type="InterPro" id="IPR015422">
    <property type="entry name" value="PyrdxlP-dep_Trfase_small"/>
</dbReference>
<evidence type="ECO:0000256" key="4">
    <source>
        <dbReference type="ARBA" id="ARBA00022898"/>
    </source>
</evidence>
<dbReference type="EMBL" id="RBQB01000341">
    <property type="protein sequence ID" value="RMO80248.1"/>
    <property type="molecule type" value="Genomic_DNA"/>
</dbReference>
<evidence type="ECO:0000256" key="1">
    <source>
        <dbReference type="ARBA" id="ARBA00001933"/>
    </source>
</evidence>
<feature type="modified residue" description="N6-(pyridoxal phosphate)lysine" evidence="6">
    <location>
        <position position="203"/>
    </location>
</feature>
<evidence type="ECO:0000256" key="6">
    <source>
        <dbReference type="PIRSR" id="PIRSR017617-1"/>
    </source>
</evidence>
<comment type="caution">
    <text evidence="8">The sequence shown here is derived from an EMBL/GenBank/DDBJ whole genome shotgun (WGS) entry which is preliminary data.</text>
</comment>
<organism evidence="8 9">
    <name type="scientific">Pseudomonas syringae pv. philadelphi</name>
    <dbReference type="NCBI Taxonomy" id="251706"/>
    <lineage>
        <taxon>Bacteria</taxon>
        <taxon>Pseudomonadati</taxon>
        <taxon>Pseudomonadota</taxon>
        <taxon>Gammaproteobacteria</taxon>
        <taxon>Pseudomonadales</taxon>
        <taxon>Pseudomonadaceae</taxon>
        <taxon>Pseudomonas</taxon>
    </lineage>
</organism>
<dbReference type="GO" id="GO:0005829">
    <property type="term" value="C:cytosol"/>
    <property type="evidence" value="ECO:0007669"/>
    <property type="project" value="TreeGrafter"/>
</dbReference>
<dbReference type="Gene3D" id="3.40.640.10">
    <property type="entry name" value="Type I PLP-dependent aspartate aminotransferase-like (Major domain)"/>
    <property type="match status" value="1"/>
</dbReference>
<name>A0A3M3YCR2_9PSED</name>
<keyword evidence="5" id="KW-0456">Lyase</keyword>
<dbReference type="FunFam" id="3.40.640.10:FF:000030">
    <property type="entry name" value="Low-specificity L-threonine aldolase"/>
    <property type="match status" value="1"/>
</dbReference>
<dbReference type="Proteomes" id="UP000279372">
    <property type="component" value="Unassembled WGS sequence"/>
</dbReference>
<evidence type="ECO:0000256" key="5">
    <source>
        <dbReference type="ARBA" id="ARBA00023239"/>
    </source>
</evidence>
<comment type="subunit">
    <text evidence="3">Homotetramer.</text>
</comment>
<dbReference type="PIRSF" id="PIRSF017617">
    <property type="entry name" value="Thr_aldolase"/>
    <property type="match status" value="1"/>
</dbReference>
<comment type="similarity">
    <text evidence="2">Belongs to the threonine aldolase family.</text>
</comment>
<dbReference type="InterPro" id="IPR001597">
    <property type="entry name" value="ArAA_b-elim_lyase/Thr_aldolase"/>
</dbReference>